<organism evidence="2 5">
    <name type="scientific">Streptomyces acidiscabies</name>
    <dbReference type="NCBI Taxonomy" id="42234"/>
    <lineage>
        <taxon>Bacteria</taxon>
        <taxon>Bacillati</taxon>
        <taxon>Actinomycetota</taxon>
        <taxon>Actinomycetes</taxon>
        <taxon>Kitasatosporales</taxon>
        <taxon>Streptomycetaceae</taxon>
        <taxon>Streptomyces</taxon>
    </lineage>
</organism>
<evidence type="ECO:0000313" key="3">
    <source>
        <dbReference type="EMBL" id="MDX3024881.1"/>
    </source>
</evidence>
<dbReference type="Proteomes" id="UP001282288">
    <property type="component" value="Unassembled WGS sequence"/>
</dbReference>
<proteinExistence type="predicted"/>
<evidence type="ECO:0000313" key="2">
    <source>
        <dbReference type="EMBL" id="MDX2965617.1"/>
    </source>
</evidence>
<sequence>MSDGVSDDAEDVVGVLTDRIESRYGMRMDQLRAAVAAAPSARPDVAGAVRWHGLLTEAQAVLDRAEDDLLAALETQPGESGGPVTDLARRVTEAVTVRDGRALVVRWLLDPEAGGKDLAARLRAALRPPSGPAVQTSPPRRPAGPPAAHRADRAGGLVR</sequence>
<protein>
    <submittedName>
        <fullName evidence="2">Uncharacterized protein</fullName>
    </submittedName>
</protein>
<dbReference type="Proteomes" id="UP001272987">
    <property type="component" value="Unassembled WGS sequence"/>
</dbReference>
<dbReference type="AlphaFoldDB" id="A0AAP6BJI3"/>
<dbReference type="RefSeq" id="WP_010352568.1">
    <property type="nucleotide sequence ID" value="NZ_CP122369.1"/>
</dbReference>
<comment type="caution">
    <text evidence="2">The sequence shown here is derived from an EMBL/GenBank/DDBJ whole genome shotgun (WGS) entry which is preliminary data.</text>
</comment>
<dbReference type="GeneID" id="69812465"/>
<reference evidence="2 4" key="1">
    <citation type="journal article" date="2023" name="Microb. Genom.">
        <title>Mesoterricola silvestris gen. nov., sp. nov., Mesoterricola sediminis sp. nov., Geothrix oryzae sp. nov., Geothrix edaphica sp. nov., Geothrix rubra sp. nov., and Geothrix limicola sp. nov., six novel members of Acidobacteriota isolated from soils.</title>
        <authorList>
            <person name="Weisberg A.J."/>
            <person name="Pearce E."/>
            <person name="Kramer C.G."/>
            <person name="Chang J.H."/>
            <person name="Clarke C.R."/>
        </authorList>
    </citation>
    <scope>NUCLEOTIDE SEQUENCE</scope>
    <source>
        <strain evidence="3 4">NB05-1H</strain>
        <strain evidence="2">NRRL_B-16521</strain>
    </source>
</reference>
<evidence type="ECO:0000256" key="1">
    <source>
        <dbReference type="SAM" id="MobiDB-lite"/>
    </source>
</evidence>
<evidence type="ECO:0000313" key="4">
    <source>
        <dbReference type="Proteomes" id="UP001272987"/>
    </source>
</evidence>
<dbReference type="EMBL" id="JARAWC010000044">
    <property type="protein sequence ID" value="MDX2965617.1"/>
    <property type="molecule type" value="Genomic_DNA"/>
</dbReference>
<accession>A0AAP6BJI3</accession>
<feature type="region of interest" description="Disordered" evidence="1">
    <location>
        <begin position="125"/>
        <end position="159"/>
    </location>
</feature>
<keyword evidence="4" id="KW-1185">Reference proteome</keyword>
<name>A0AAP6BJI3_9ACTN</name>
<dbReference type="EMBL" id="JARAWP010000039">
    <property type="protein sequence ID" value="MDX3024881.1"/>
    <property type="molecule type" value="Genomic_DNA"/>
</dbReference>
<gene>
    <name evidence="2" type="ORF">PV399_38775</name>
    <name evidence="3" type="ORF">PV666_44515</name>
</gene>
<evidence type="ECO:0000313" key="5">
    <source>
        <dbReference type="Proteomes" id="UP001282288"/>
    </source>
</evidence>